<feature type="chain" id="PRO_5032509745" description="Ubiquitin-like domain-containing protein" evidence="1">
    <location>
        <begin position="23"/>
        <end position="243"/>
    </location>
</feature>
<organism evidence="2 3">
    <name type="scientific">Polarella glacialis</name>
    <name type="common">Dinoflagellate</name>
    <dbReference type="NCBI Taxonomy" id="89957"/>
    <lineage>
        <taxon>Eukaryota</taxon>
        <taxon>Sar</taxon>
        <taxon>Alveolata</taxon>
        <taxon>Dinophyceae</taxon>
        <taxon>Suessiales</taxon>
        <taxon>Suessiaceae</taxon>
        <taxon>Polarella</taxon>
    </lineage>
</organism>
<keyword evidence="3" id="KW-1185">Reference proteome</keyword>
<sequence length="243" mass="25642">MILLSSVVVVDVFLMGEVAVPAAVTSDKEVELTVVSLGGNVLARVKVNATAPVRFLKAAIADATGVEASKQFLAIGRRKLSRDTNAVGTYMADGELGESCTTATVTLCVYSLAPIHVDFSPYETSFEITSVCVEGLDIVANLGESPCSILARVQLKESFLEPENTLFWASRPVEGDSPIRDALVELVSAIRSVPSGCMDGTTAILSLRPRPGRLSSSSLLYGLPTGRYLGTHAVGESVYGSWG</sequence>
<gene>
    <name evidence="2" type="ORF">PGLA1383_LOCUS4717</name>
</gene>
<proteinExistence type="predicted"/>
<dbReference type="AlphaFoldDB" id="A0A813DE12"/>
<dbReference type="CDD" id="cd17039">
    <property type="entry name" value="Ubl_ubiquitin_like"/>
    <property type="match status" value="1"/>
</dbReference>
<evidence type="ECO:0000313" key="3">
    <source>
        <dbReference type="Proteomes" id="UP000654075"/>
    </source>
</evidence>
<name>A0A813DE12_POLGL</name>
<dbReference type="EMBL" id="CAJNNV010001781">
    <property type="protein sequence ID" value="CAE8585815.1"/>
    <property type="molecule type" value="Genomic_DNA"/>
</dbReference>
<dbReference type="InterPro" id="IPR029071">
    <property type="entry name" value="Ubiquitin-like_domsf"/>
</dbReference>
<protein>
    <recommendedName>
        <fullName evidence="4">Ubiquitin-like domain-containing protein</fullName>
    </recommendedName>
</protein>
<evidence type="ECO:0000313" key="2">
    <source>
        <dbReference type="EMBL" id="CAE8585815.1"/>
    </source>
</evidence>
<evidence type="ECO:0008006" key="4">
    <source>
        <dbReference type="Google" id="ProtNLM"/>
    </source>
</evidence>
<keyword evidence="1" id="KW-0732">Signal</keyword>
<comment type="caution">
    <text evidence="2">The sequence shown here is derived from an EMBL/GenBank/DDBJ whole genome shotgun (WGS) entry which is preliminary data.</text>
</comment>
<dbReference type="SUPFAM" id="SSF54236">
    <property type="entry name" value="Ubiquitin-like"/>
    <property type="match status" value="1"/>
</dbReference>
<accession>A0A813DE12</accession>
<dbReference type="Proteomes" id="UP000654075">
    <property type="component" value="Unassembled WGS sequence"/>
</dbReference>
<feature type="signal peptide" evidence="1">
    <location>
        <begin position="1"/>
        <end position="22"/>
    </location>
</feature>
<reference evidence="2" key="1">
    <citation type="submission" date="2021-02" db="EMBL/GenBank/DDBJ databases">
        <authorList>
            <person name="Dougan E. K."/>
            <person name="Rhodes N."/>
            <person name="Thang M."/>
            <person name="Chan C."/>
        </authorList>
    </citation>
    <scope>NUCLEOTIDE SEQUENCE</scope>
</reference>
<evidence type="ECO:0000256" key="1">
    <source>
        <dbReference type="SAM" id="SignalP"/>
    </source>
</evidence>